<feature type="domain" description="CBS" evidence="11">
    <location>
        <begin position="218"/>
        <end position="279"/>
    </location>
</feature>
<feature type="transmembrane region" description="Helical" evidence="10">
    <location>
        <begin position="6"/>
        <end position="27"/>
    </location>
</feature>
<dbReference type="InterPro" id="IPR016169">
    <property type="entry name" value="FAD-bd_PCMH_sub2"/>
</dbReference>
<dbReference type="Pfam" id="PF00571">
    <property type="entry name" value="CBS"/>
    <property type="match status" value="2"/>
</dbReference>
<reference evidence="13 14" key="1">
    <citation type="submission" date="2017-04" db="EMBL/GenBank/DDBJ databases">
        <authorList>
            <person name="Afonso C.L."/>
            <person name="Miller P.J."/>
            <person name="Scott M.A."/>
            <person name="Spackman E."/>
            <person name="Goraichik I."/>
            <person name="Dimitrov K.M."/>
            <person name="Suarez D.L."/>
            <person name="Swayne D.E."/>
        </authorList>
    </citation>
    <scope>NUCLEOTIDE SEQUENCE [LARGE SCALE GENOMIC DNA]</scope>
    <source>
        <strain evidence="13 14">CGMCC 1.10972</strain>
    </source>
</reference>
<keyword evidence="6 8" id="KW-0129">CBS domain</keyword>
<dbReference type="PANTHER" id="PTHR22777">
    <property type="entry name" value="HEMOLYSIN-RELATED"/>
    <property type="match status" value="1"/>
</dbReference>
<keyword evidence="4" id="KW-0677">Repeat</keyword>
<name>A0A1W1Z5Z9_9HYPH</name>
<dbReference type="PROSITE" id="PS51846">
    <property type="entry name" value="CNNM"/>
    <property type="match status" value="1"/>
</dbReference>
<comment type="similarity">
    <text evidence="2">Belongs to the UPF0053 family. Hemolysin C subfamily.</text>
</comment>
<dbReference type="OrthoDB" id="9805314at2"/>
<dbReference type="Pfam" id="PF03471">
    <property type="entry name" value="CorC_HlyC"/>
    <property type="match status" value="1"/>
</dbReference>
<evidence type="ECO:0000256" key="5">
    <source>
        <dbReference type="ARBA" id="ARBA00022989"/>
    </source>
</evidence>
<dbReference type="InterPro" id="IPR036318">
    <property type="entry name" value="FAD-bd_PCMH-like_sf"/>
</dbReference>
<feature type="transmembrane region" description="Helical" evidence="10">
    <location>
        <begin position="102"/>
        <end position="122"/>
    </location>
</feature>
<dbReference type="SUPFAM" id="SSF56176">
    <property type="entry name" value="FAD-binding/transporter-associated domain-like"/>
    <property type="match status" value="1"/>
</dbReference>
<evidence type="ECO:0000313" key="14">
    <source>
        <dbReference type="Proteomes" id="UP000192656"/>
    </source>
</evidence>
<evidence type="ECO:0000259" key="11">
    <source>
        <dbReference type="PROSITE" id="PS51371"/>
    </source>
</evidence>
<evidence type="ECO:0000256" key="2">
    <source>
        <dbReference type="ARBA" id="ARBA00006446"/>
    </source>
</evidence>
<evidence type="ECO:0000256" key="7">
    <source>
        <dbReference type="ARBA" id="ARBA00023136"/>
    </source>
</evidence>
<dbReference type="STRING" id="937218.SAMN06297251_102204"/>
<dbReference type="InterPro" id="IPR044751">
    <property type="entry name" value="Ion_transp-like_CBS"/>
</dbReference>
<proteinExistence type="inferred from homology"/>
<evidence type="ECO:0000256" key="9">
    <source>
        <dbReference type="PROSITE-ProRule" id="PRU01193"/>
    </source>
</evidence>
<evidence type="ECO:0000256" key="4">
    <source>
        <dbReference type="ARBA" id="ARBA00022737"/>
    </source>
</evidence>
<keyword evidence="5 9" id="KW-1133">Transmembrane helix</keyword>
<sequence>MLLVNAAIVFALVLLNGFFAMSELAVVSARKSRLEQMAKQRKRGAQSALKLAENPTTFLSTVQIGITLVGIFAGAYGGSVFAAPLAEVIADWPVIGPYAQDVAFVAVVVVITYVSLVIGELVPKRFALSRPEAIACLVAPIMRLVSRVGAPLVWVLEISTKALSRLFGLKDNETDSVTEDDVRAMIAEGTQSGVFKPKEREMLEGVIKIADRNVRSIMVPRPGVDWLDLAEDPNAAIAEILKAGHSRFPVLDLDEDEVVGIVQTKDLLEQQTKTGTIDLKTAMRDPLYVNEAMPILKLLERFREAGIHMAIVLDEYGSFEGIATPQDILVAIAGTLPEGSADVPSLMRRKDGSYLVDGALPIDRLVQTFPDLELPEERDYETVAGLVLERMGHIPDVGEILRLPSVDIEIMDLDGRRIDKLLFTPVAGSDVEEAPTEDEA</sequence>
<dbReference type="InterPro" id="IPR046342">
    <property type="entry name" value="CBS_dom_sf"/>
</dbReference>
<evidence type="ECO:0000256" key="1">
    <source>
        <dbReference type="ARBA" id="ARBA00004141"/>
    </source>
</evidence>
<dbReference type="EMBL" id="FWXR01000002">
    <property type="protein sequence ID" value="SMC43722.1"/>
    <property type="molecule type" value="Genomic_DNA"/>
</dbReference>
<evidence type="ECO:0000256" key="10">
    <source>
        <dbReference type="SAM" id="Phobius"/>
    </source>
</evidence>
<keyword evidence="7 9" id="KW-0472">Membrane</keyword>
<dbReference type="SMART" id="SM01091">
    <property type="entry name" value="CorC_HlyC"/>
    <property type="match status" value="1"/>
</dbReference>
<dbReference type="InterPro" id="IPR002550">
    <property type="entry name" value="CNNM"/>
</dbReference>
<dbReference type="InterPro" id="IPR005170">
    <property type="entry name" value="Transptr-assoc_dom"/>
</dbReference>
<evidence type="ECO:0000256" key="6">
    <source>
        <dbReference type="ARBA" id="ARBA00023122"/>
    </source>
</evidence>
<dbReference type="AlphaFoldDB" id="A0A1W1Z5Z9"/>
<dbReference type="SMART" id="SM00116">
    <property type="entry name" value="CBS"/>
    <property type="match status" value="2"/>
</dbReference>
<feature type="transmembrane region" description="Helical" evidence="10">
    <location>
        <begin position="58"/>
        <end position="82"/>
    </location>
</feature>
<dbReference type="GO" id="GO:0005886">
    <property type="term" value="C:plasma membrane"/>
    <property type="evidence" value="ECO:0007669"/>
    <property type="project" value="TreeGrafter"/>
</dbReference>
<dbReference type="Proteomes" id="UP000192656">
    <property type="component" value="Unassembled WGS sequence"/>
</dbReference>
<comment type="subcellular location">
    <subcellularLocation>
        <location evidence="1">Membrane</location>
        <topology evidence="1">Multi-pass membrane protein</topology>
    </subcellularLocation>
</comment>
<dbReference type="Gene3D" id="3.10.580.10">
    <property type="entry name" value="CBS-domain"/>
    <property type="match status" value="1"/>
</dbReference>
<feature type="domain" description="CBS" evidence="11">
    <location>
        <begin position="282"/>
        <end position="338"/>
    </location>
</feature>
<keyword evidence="3 9" id="KW-0812">Transmembrane</keyword>
<dbReference type="RefSeq" id="WP_084408658.1">
    <property type="nucleotide sequence ID" value="NZ_FWXR01000002.1"/>
</dbReference>
<evidence type="ECO:0000313" key="13">
    <source>
        <dbReference type="EMBL" id="SMC43722.1"/>
    </source>
</evidence>
<evidence type="ECO:0000256" key="3">
    <source>
        <dbReference type="ARBA" id="ARBA00022692"/>
    </source>
</evidence>
<accession>A0A1W1Z5Z9</accession>
<dbReference type="InterPro" id="IPR000644">
    <property type="entry name" value="CBS_dom"/>
</dbReference>
<evidence type="ECO:0000259" key="12">
    <source>
        <dbReference type="PROSITE" id="PS51846"/>
    </source>
</evidence>
<dbReference type="PROSITE" id="PS51371">
    <property type="entry name" value="CBS"/>
    <property type="match status" value="2"/>
</dbReference>
<dbReference type="GO" id="GO:0050660">
    <property type="term" value="F:flavin adenine dinucleotide binding"/>
    <property type="evidence" value="ECO:0007669"/>
    <property type="project" value="InterPro"/>
</dbReference>
<dbReference type="PANTHER" id="PTHR22777:SF17">
    <property type="entry name" value="UPF0053 PROTEIN SLL0260"/>
    <property type="match status" value="1"/>
</dbReference>
<dbReference type="CDD" id="cd04590">
    <property type="entry name" value="CBS_pair_CorC_HlyC_assoc"/>
    <property type="match status" value="1"/>
</dbReference>
<evidence type="ECO:0000256" key="8">
    <source>
        <dbReference type="PROSITE-ProRule" id="PRU00703"/>
    </source>
</evidence>
<organism evidence="13 14">
    <name type="scientific">Fulvimarina manganoxydans</name>
    <dbReference type="NCBI Taxonomy" id="937218"/>
    <lineage>
        <taxon>Bacteria</taxon>
        <taxon>Pseudomonadati</taxon>
        <taxon>Pseudomonadota</taxon>
        <taxon>Alphaproteobacteria</taxon>
        <taxon>Hyphomicrobiales</taxon>
        <taxon>Aurantimonadaceae</taxon>
        <taxon>Fulvimarina</taxon>
    </lineage>
</organism>
<dbReference type="Gene3D" id="3.30.465.10">
    <property type="match status" value="1"/>
</dbReference>
<dbReference type="SUPFAM" id="SSF54631">
    <property type="entry name" value="CBS-domain pair"/>
    <property type="match status" value="1"/>
</dbReference>
<protein>
    <submittedName>
        <fullName evidence="13">Putative hemolysin</fullName>
    </submittedName>
</protein>
<feature type="domain" description="CNNM transmembrane" evidence="12">
    <location>
        <begin position="1"/>
        <end position="199"/>
    </location>
</feature>
<gene>
    <name evidence="13" type="ORF">SAMN06297251_102204</name>
</gene>
<dbReference type="Pfam" id="PF01595">
    <property type="entry name" value="CNNM"/>
    <property type="match status" value="1"/>
</dbReference>
<keyword evidence="14" id="KW-1185">Reference proteome</keyword>